<evidence type="ECO:0000256" key="4">
    <source>
        <dbReference type="PIRSR" id="PIRSR006325-1"/>
    </source>
</evidence>
<protein>
    <recommendedName>
        <fullName evidence="3">Carboxy-S-adenosyl-L-methionine synthase</fullName>
        <shortName evidence="3">Cx-SAM synthase</shortName>
        <ecNumber evidence="3">2.1.3.-</ecNumber>
    </recommendedName>
</protein>
<accession>A0A420EHP6</accession>
<dbReference type="PIRSF" id="PIRSF006325">
    <property type="entry name" value="MeTrfase_bac"/>
    <property type="match status" value="1"/>
</dbReference>
<evidence type="ECO:0000256" key="1">
    <source>
        <dbReference type="ARBA" id="ARBA00022679"/>
    </source>
</evidence>
<feature type="binding site" evidence="3 4">
    <location>
        <position position="39"/>
    </location>
    <ligand>
        <name>S-adenosyl-L-methionine</name>
        <dbReference type="ChEBI" id="CHEBI:59789"/>
    </ligand>
</feature>
<dbReference type="GO" id="GO:0016743">
    <property type="term" value="F:carboxyl- or carbamoyltransferase activity"/>
    <property type="evidence" value="ECO:0007669"/>
    <property type="project" value="UniProtKB-UniRule"/>
</dbReference>
<proteinExistence type="inferred from homology"/>
<reference evidence="6 7" key="1">
    <citation type="submission" date="2018-09" db="EMBL/GenBank/DDBJ databases">
        <authorList>
            <person name="Wang Z."/>
        </authorList>
    </citation>
    <scope>NUCLEOTIDE SEQUENCE [LARGE SCALE GENOMIC DNA]</scope>
    <source>
        <strain evidence="6 7">ALS 81</strain>
    </source>
</reference>
<evidence type="ECO:0000256" key="3">
    <source>
        <dbReference type="HAMAP-Rule" id="MF_01589"/>
    </source>
</evidence>
<gene>
    <name evidence="3 6" type="primary">cmoA</name>
    <name evidence="6" type="ORF">DBZ36_07215</name>
</gene>
<feature type="domain" description="Methyltransferase" evidence="5">
    <location>
        <begin position="60"/>
        <end position="157"/>
    </location>
</feature>
<sequence length="243" mass="27345">MPSTDTLFSKPLPQLGEFCFDEQVASVFPDMIKRSVPGYQDIVNTIARLAARHHIKGSNIYDLGCSLGACTLSMRRAVTQEGKIIGVDNSQAMLERCQSHLDAFRSQMPVELRCEDICSTDINHASVIVLNFTLQFIPLAARQALLDKIYQSLLPGGIVIISEKFQFEDELMQENINALHLDYKRANGYSELEISQKRSSLENVLIAETKEAHYSRLRSAGFSHYQTWYQCFNFGSILAIKSA</sequence>
<dbReference type="PANTHER" id="PTHR43861:SF2">
    <property type="entry name" value="CARBOXY-S-ADENOSYL-L-METHIONINE SYNTHASE"/>
    <property type="match status" value="1"/>
</dbReference>
<dbReference type="GO" id="GO:0002098">
    <property type="term" value="P:tRNA wobble uridine modification"/>
    <property type="evidence" value="ECO:0007669"/>
    <property type="project" value="InterPro"/>
</dbReference>
<dbReference type="InterPro" id="IPR029063">
    <property type="entry name" value="SAM-dependent_MTases_sf"/>
</dbReference>
<dbReference type="OrthoDB" id="9779941at2"/>
<dbReference type="Pfam" id="PF13649">
    <property type="entry name" value="Methyltransf_25"/>
    <property type="match status" value="1"/>
</dbReference>
<keyword evidence="7" id="KW-1185">Reference proteome</keyword>
<dbReference type="RefSeq" id="WP_120354230.1">
    <property type="nucleotide sequence ID" value="NZ_RAQO01000004.1"/>
</dbReference>
<organism evidence="6 7">
    <name type="scientific">Alginatibacterium sediminis</name>
    <dbReference type="NCBI Taxonomy" id="2164068"/>
    <lineage>
        <taxon>Bacteria</taxon>
        <taxon>Pseudomonadati</taxon>
        <taxon>Pseudomonadota</taxon>
        <taxon>Gammaproteobacteria</taxon>
        <taxon>Alteromonadales</taxon>
        <taxon>Alteromonadaceae</taxon>
        <taxon>Alginatibacterium</taxon>
    </lineage>
</organism>
<dbReference type="InterPro" id="IPR041698">
    <property type="entry name" value="Methyltransf_25"/>
</dbReference>
<feature type="binding site" evidence="3">
    <location>
        <position position="198"/>
    </location>
    <ligand>
        <name>S-adenosyl-L-methionine</name>
        <dbReference type="ChEBI" id="CHEBI:59789"/>
    </ligand>
</feature>
<evidence type="ECO:0000313" key="6">
    <source>
        <dbReference type="EMBL" id="RKF20225.1"/>
    </source>
</evidence>
<comment type="caution">
    <text evidence="6">The sequence shown here is derived from an EMBL/GenBank/DDBJ whole genome shotgun (WGS) entry which is preliminary data.</text>
</comment>
<comment type="similarity">
    <text evidence="3">Belongs to the class I-like SAM-binding methyltransferase superfamily. Cx-SAM synthase family.</text>
</comment>
<keyword evidence="1 3" id="KW-0808">Transferase</keyword>
<name>A0A420EHP6_9ALTE</name>
<dbReference type="Proteomes" id="UP000286482">
    <property type="component" value="Unassembled WGS sequence"/>
</dbReference>
<dbReference type="Gene3D" id="3.40.50.150">
    <property type="entry name" value="Vaccinia Virus protein VP39"/>
    <property type="match status" value="1"/>
</dbReference>
<dbReference type="SUPFAM" id="SSF53335">
    <property type="entry name" value="S-adenosyl-L-methionine-dependent methyltransferases"/>
    <property type="match status" value="1"/>
</dbReference>
<dbReference type="HAMAP" id="MF_01589">
    <property type="entry name" value="Cx_SAM_synthase"/>
    <property type="match status" value="1"/>
</dbReference>
<dbReference type="EMBL" id="RAQO01000004">
    <property type="protein sequence ID" value="RKF20225.1"/>
    <property type="molecule type" value="Genomic_DNA"/>
</dbReference>
<comment type="function">
    <text evidence="3">Catalyzes the conversion of S-adenosyl-L-methionine (SAM) to carboxy-S-adenosyl-L-methionine (Cx-SAM).</text>
</comment>
<dbReference type="GO" id="GO:1904047">
    <property type="term" value="F:S-adenosyl-L-methionine binding"/>
    <property type="evidence" value="ECO:0007669"/>
    <property type="project" value="UniProtKB-UniRule"/>
</dbReference>
<dbReference type="PANTHER" id="PTHR43861">
    <property type="entry name" value="TRANS-ACONITATE 2-METHYLTRANSFERASE-RELATED"/>
    <property type="match status" value="1"/>
</dbReference>
<dbReference type="InterPro" id="IPR005271">
    <property type="entry name" value="CmoA"/>
</dbReference>
<dbReference type="AlphaFoldDB" id="A0A420EHP6"/>
<dbReference type="NCBIfam" id="NF011995">
    <property type="entry name" value="PRK15451.1"/>
    <property type="match status" value="1"/>
</dbReference>
<feature type="binding site" evidence="3 4">
    <location>
        <begin position="88"/>
        <end position="89"/>
    </location>
    <ligand>
        <name>S-adenosyl-L-methionine</name>
        <dbReference type="ChEBI" id="CHEBI:59789"/>
    </ligand>
</feature>
<evidence type="ECO:0000256" key="2">
    <source>
        <dbReference type="ARBA" id="ARBA00022691"/>
    </source>
</evidence>
<feature type="binding site" evidence="3 4">
    <location>
        <begin position="116"/>
        <end position="117"/>
    </location>
    <ligand>
        <name>S-adenosyl-L-methionine</name>
        <dbReference type="ChEBI" id="CHEBI:59789"/>
    </ligand>
</feature>
<evidence type="ECO:0000259" key="5">
    <source>
        <dbReference type="Pfam" id="PF13649"/>
    </source>
</evidence>
<comment type="subunit">
    <text evidence="3">Homodimer.</text>
</comment>
<feature type="binding site" evidence="3 4">
    <location>
        <position position="131"/>
    </location>
    <ligand>
        <name>S-adenosyl-L-methionine</name>
        <dbReference type="ChEBI" id="CHEBI:59789"/>
    </ligand>
</feature>
<dbReference type="CDD" id="cd02440">
    <property type="entry name" value="AdoMet_MTases"/>
    <property type="match status" value="1"/>
</dbReference>
<dbReference type="NCBIfam" id="TIGR00740">
    <property type="entry name" value="carboxy-S-adenosyl-L-methionine synthase CmoA"/>
    <property type="match status" value="1"/>
</dbReference>
<evidence type="ECO:0000313" key="7">
    <source>
        <dbReference type="Proteomes" id="UP000286482"/>
    </source>
</evidence>
<keyword evidence="2 3" id="KW-0949">S-adenosyl-L-methionine</keyword>
<feature type="binding site" evidence="3 4">
    <location>
        <begin position="64"/>
        <end position="66"/>
    </location>
    <ligand>
        <name>S-adenosyl-L-methionine</name>
        <dbReference type="ChEBI" id="CHEBI:59789"/>
    </ligand>
</feature>
<comment type="catalytic activity">
    <reaction evidence="3">
        <text>prephenate + S-adenosyl-L-methionine = carboxy-S-adenosyl-L-methionine + 3-phenylpyruvate + H2O</text>
        <dbReference type="Rhea" id="RHEA:51692"/>
        <dbReference type="ChEBI" id="CHEBI:15377"/>
        <dbReference type="ChEBI" id="CHEBI:18005"/>
        <dbReference type="ChEBI" id="CHEBI:29934"/>
        <dbReference type="ChEBI" id="CHEBI:59789"/>
        <dbReference type="ChEBI" id="CHEBI:134278"/>
    </reaction>
</comment>
<dbReference type="EC" id="2.1.3.-" evidence="3"/>